<reference evidence="1" key="1">
    <citation type="submission" date="2020-09" db="EMBL/GenBank/DDBJ databases">
        <title>Desulfogranum mesoprofundum gen. nov., sp. nov., a novel mesophilic, sulfate-reducing chemolithoautotroph isolated from a deep-sea hydrothermal vent chimney in the Suiyo Seamount.</title>
        <authorList>
            <person name="Hashimoto Y."/>
            <person name="Nakagawa S."/>
        </authorList>
    </citation>
    <scope>NUCLEOTIDE SEQUENCE</scope>
    <source>
        <strain evidence="1">KT2</strain>
    </source>
</reference>
<dbReference type="EMBL" id="AP024086">
    <property type="protein sequence ID" value="BCL60762.1"/>
    <property type="molecule type" value="Genomic_DNA"/>
</dbReference>
<accession>A0A8D5FFM0</accession>
<dbReference type="Proteomes" id="UP000826725">
    <property type="component" value="Chromosome"/>
</dbReference>
<organism evidence="1 2">
    <name type="scientific">Desulfomarina profundi</name>
    <dbReference type="NCBI Taxonomy" id="2772557"/>
    <lineage>
        <taxon>Bacteria</taxon>
        <taxon>Pseudomonadati</taxon>
        <taxon>Thermodesulfobacteriota</taxon>
        <taxon>Desulfobulbia</taxon>
        <taxon>Desulfobulbales</taxon>
        <taxon>Desulfobulbaceae</taxon>
        <taxon>Desulfomarina</taxon>
    </lineage>
</organism>
<keyword evidence="2" id="KW-1185">Reference proteome</keyword>
<gene>
    <name evidence="1" type="ORF">DGMP_14550</name>
</gene>
<evidence type="ECO:0000313" key="2">
    <source>
        <dbReference type="Proteomes" id="UP000826725"/>
    </source>
</evidence>
<sequence>MNISSCFRSIRKQGCFLSLSFIAILFCSCASQENRYFPVKNLKARESSLGFSISPPSGARWYEKHNRDSLYYLKITEEKKYSIFAKATEIHLLEKELNKNAFIQFVKEKKEIRPAQGDYRNIKFQYMADVGLSPYCVRYFQEYEDHSKKEILQSNFIIVKNSGLVCMHPKTPGNGIDMYYQESYLASENVPQKSFEDECEVFLSSLRFF</sequence>
<name>A0A8D5FFM0_9BACT</name>
<proteinExistence type="predicted"/>
<dbReference type="KEGG" id="dbk:DGMP_14550"/>
<protein>
    <submittedName>
        <fullName evidence="1">Uncharacterized protein</fullName>
    </submittedName>
</protein>
<dbReference type="RefSeq" id="WP_228856861.1">
    <property type="nucleotide sequence ID" value="NZ_AP024086.1"/>
</dbReference>
<evidence type="ECO:0000313" key="1">
    <source>
        <dbReference type="EMBL" id="BCL60762.1"/>
    </source>
</evidence>
<dbReference type="AlphaFoldDB" id="A0A8D5FFM0"/>